<dbReference type="PANTHER" id="PTHR22916">
    <property type="entry name" value="GLYCOSYLTRANSFERASE"/>
    <property type="match status" value="1"/>
</dbReference>
<accession>A0A0R1H051</accession>
<dbReference type="InterPro" id="IPR029044">
    <property type="entry name" value="Nucleotide-diphossugar_trans"/>
</dbReference>
<dbReference type="SUPFAM" id="SSF53448">
    <property type="entry name" value="Nucleotide-diphospho-sugar transferases"/>
    <property type="match status" value="1"/>
</dbReference>
<keyword evidence="1" id="KW-0328">Glycosyltransferase</keyword>
<dbReference type="STRING" id="1423726.FC07_GL001856"/>
<dbReference type="Gene3D" id="3.90.550.10">
    <property type="entry name" value="Spore Coat Polysaccharide Biosynthesis Protein SpsA, Chain A"/>
    <property type="match status" value="1"/>
</dbReference>
<dbReference type="OrthoDB" id="396512at2"/>
<dbReference type="AlphaFoldDB" id="A0A0R1H051"/>
<proteinExistence type="predicted"/>
<evidence type="ECO:0000313" key="5">
    <source>
        <dbReference type="Proteomes" id="UP000051461"/>
    </source>
</evidence>
<dbReference type="EMBL" id="AZDA01000028">
    <property type="protein sequence ID" value="KRK39958.1"/>
    <property type="molecule type" value="Genomic_DNA"/>
</dbReference>
<evidence type="ECO:0000256" key="1">
    <source>
        <dbReference type="ARBA" id="ARBA00022676"/>
    </source>
</evidence>
<dbReference type="GO" id="GO:0016757">
    <property type="term" value="F:glycosyltransferase activity"/>
    <property type="evidence" value="ECO:0007669"/>
    <property type="project" value="UniProtKB-KW"/>
</dbReference>
<keyword evidence="2" id="KW-0808">Transferase</keyword>
<dbReference type="PANTHER" id="PTHR22916:SF51">
    <property type="entry name" value="GLYCOSYLTRANSFERASE EPSH-RELATED"/>
    <property type="match status" value="1"/>
</dbReference>
<keyword evidence="5" id="KW-1185">Reference proteome</keyword>
<feature type="domain" description="Glycosyltransferase 2-like" evidence="3">
    <location>
        <begin position="7"/>
        <end position="135"/>
    </location>
</feature>
<dbReference type="CDD" id="cd00761">
    <property type="entry name" value="Glyco_tranf_GTA_type"/>
    <property type="match status" value="1"/>
</dbReference>
<evidence type="ECO:0000256" key="2">
    <source>
        <dbReference type="ARBA" id="ARBA00022679"/>
    </source>
</evidence>
<sequence>MNDVLLSIIIPIYNTQDTIIQLADNLKKLNFDDIEIVFVNDGSTDDSMKVLRYNFKDLHSNFKYKFLNKCNGGLSDARNFGLNNSNGKFVWFIDSDDLIDIKSVKIIYEFLSTHQTCDLLLFSYRLFESYSEINHTIDTDNGEFHYTNSEKLLTKLFLRQLDNYSWSFIACKSLYVQNNIQFPKGRNFEDYATTYKVFSKSKKPVVFSRITYFYRYRKESIVHSSVKLVGNAKDILFHSKVILKDLDNSLLARQFVFSFLLYAVNSLQQSRTNTSTRLVMVIDKKIRAFHTSDFPLKKKLIIISYRCSLYKIIKKWKLKNILLTTIDCFKHN</sequence>
<evidence type="ECO:0000259" key="3">
    <source>
        <dbReference type="Pfam" id="PF00535"/>
    </source>
</evidence>
<dbReference type="RefSeq" id="WP_057904004.1">
    <property type="nucleotide sequence ID" value="NZ_AZDA01000028.1"/>
</dbReference>
<dbReference type="Pfam" id="PF00535">
    <property type="entry name" value="Glycos_transf_2"/>
    <property type="match status" value="1"/>
</dbReference>
<gene>
    <name evidence="4" type="ORF">FC07_GL001856</name>
</gene>
<dbReference type="InterPro" id="IPR001173">
    <property type="entry name" value="Glyco_trans_2-like"/>
</dbReference>
<name>A0A0R1H051_9LACO</name>
<reference evidence="4 5" key="1">
    <citation type="journal article" date="2015" name="Genome Announc.">
        <title>Expanding the biotechnology potential of lactobacilli through comparative genomics of 213 strains and associated genera.</title>
        <authorList>
            <person name="Sun Z."/>
            <person name="Harris H.M."/>
            <person name="McCann A."/>
            <person name="Guo C."/>
            <person name="Argimon S."/>
            <person name="Zhang W."/>
            <person name="Yang X."/>
            <person name="Jeffery I.B."/>
            <person name="Cooney J.C."/>
            <person name="Kagawa T.F."/>
            <person name="Liu W."/>
            <person name="Song Y."/>
            <person name="Salvetti E."/>
            <person name="Wrobel A."/>
            <person name="Rasinkangas P."/>
            <person name="Parkhill J."/>
            <person name="Rea M.C."/>
            <person name="O'Sullivan O."/>
            <person name="Ritari J."/>
            <person name="Douillard F.P."/>
            <person name="Paul Ross R."/>
            <person name="Yang R."/>
            <person name="Briner A.E."/>
            <person name="Felis G.E."/>
            <person name="de Vos W.M."/>
            <person name="Barrangou R."/>
            <person name="Klaenhammer T.R."/>
            <person name="Caufield P.W."/>
            <person name="Cui Y."/>
            <person name="Zhang H."/>
            <person name="O'Toole P.W."/>
        </authorList>
    </citation>
    <scope>NUCLEOTIDE SEQUENCE [LARGE SCALE GENOMIC DNA]</scope>
    <source>
        <strain evidence="4 5">DSM 20003</strain>
    </source>
</reference>
<dbReference type="Proteomes" id="UP000051461">
    <property type="component" value="Unassembled WGS sequence"/>
</dbReference>
<comment type="caution">
    <text evidence="4">The sequence shown here is derived from an EMBL/GenBank/DDBJ whole genome shotgun (WGS) entry which is preliminary data.</text>
</comment>
<organism evidence="4 5">
    <name type="scientific">Loigolactobacillus bifermentans DSM 20003</name>
    <dbReference type="NCBI Taxonomy" id="1423726"/>
    <lineage>
        <taxon>Bacteria</taxon>
        <taxon>Bacillati</taxon>
        <taxon>Bacillota</taxon>
        <taxon>Bacilli</taxon>
        <taxon>Lactobacillales</taxon>
        <taxon>Lactobacillaceae</taxon>
        <taxon>Loigolactobacillus</taxon>
    </lineage>
</organism>
<evidence type="ECO:0000313" key="4">
    <source>
        <dbReference type="EMBL" id="KRK39958.1"/>
    </source>
</evidence>
<protein>
    <recommendedName>
        <fullName evidence="3">Glycosyltransferase 2-like domain-containing protein</fullName>
    </recommendedName>
</protein>
<dbReference type="PATRIC" id="fig|1423726.3.peg.1926"/>